<dbReference type="Proteomes" id="UP000887458">
    <property type="component" value="Unassembled WGS sequence"/>
</dbReference>
<reference evidence="2 3" key="2">
    <citation type="journal article" date="2022" name="Mol. Biol. Evol.">
        <title>Comparative Genomics Reveals Insights into the Divergent Evolution of Astigmatic Mites and Household Pest Adaptations.</title>
        <authorList>
            <person name="Xiong Q."/>
            <person name="Wan A.T."/>
            <person name="Liu X."/>
            <person name="Fung C.S."/>
            <person name="Xiao X."/>
            <person name="Malainual N."/>
            <person name="Hou J."/>
            <person name="Wang L."/>
            <person name="Wang M."/>
            <person name="Yang K.Y."/>
            <person name="Cui Y."/>
            <person name="Leung E.L."/>
            <person name="Nong W."/>
            <person name="Shin S.K."/>
            <person name="Au S.W."/>
            <person name="Jeong K.Y."/>
            <person name="Chew F.T."/>
            <person name="Hui J.H."/>
            <person name="Leung T.F."/>
            <person name="Tungtrongchitr A."/>
            <person name="Zhong N."/>
            <person name="Liu Z."/>
            <person name="Tsui S.K."/>
        </authorList>
    </citation>
    <scope>NUCLEOTIDE SEQUENCE [LARGE SCALE GENOMIC DNA]</scope>
    <source>
        <strain evidence="2">Derp</strain>
    </source>
</reference>
<dbReference type="EMBL" id="NJHN03000123">
    <property type="protein sequence ID" value="KAH9413123.1"/>
    <property type="molecule type" value="Genomic_DNA"/>
</dbReference>
<keyword evidence="1" id="KW-0812">Transmembrane</keyword>
<comment type="caution">
    <text evidence="2">The sequence shown here is derived from an EMBL/GenBank/DDBJ whole genome shotgun (WGS) entry which is preliminary data.</text>
</comment>
<feature type="transmembrane region" description="Helical" evidence="1">
    <location>
        <begin position="44"/>
        <end position="63"/>
    </location>
</feature>
<evidence type="ECO:0000256" key="1">
    <source>
        <dbReference type="SAM" id="Phobius"/>
    </source>
</evidence>
<keyword evidence="3" id="KW-1185">Reference proteome</keyword>
<evidence type="ECO:0000313" key="2">
    <source>
        <dbReference type="EMBL" id="KAH9413123.1"/>
    </source>
</evidence>
<sequence>MDGVIESICPSIKLNDDFLYDSSGSGTIHLYDPPSFFYIKKNNLIVALIIASAFIIIILAETLA</sequence>
<accession>A0ABQ8IS21</accession>
<name>A0ABQ8IS21_DERPT</name>
<protein>
    <submittedName>
        <fullName evidence="2">Uncharacterized protein</fullName>
    </submittedName>
</protein>
<reference evidence="2 3" key="1">
    <citation type="journal article" date="2018" name="J. Allergy Clin. Immunol.">
        <title>High-quality assembly of Dermatophagoides pteronyssinus genome and transcriptome reveals a wide range of novel allergens.</title>
        <authorList>
            <person name="Liu X.Y."/>
            <person name="Yang K.Y."/>
            <person name="Wang M.Q."/>
            <person name="Kwok J.S."/>
            <person name="Zeng X."/>
            <person name="Yang Z."/>
            <person name="Xiao X.J."/>
            <person name="Lau C.P."/>
            <person name="Li Y."/>
            <person name="Huang Z.M."/>
            <person name="Ba J.G."/>
            <person name="Yim A.K."/>
            <person name="Ouyang C.Y."/>
            <person name="Ngai S.M."/>
            <person name="Chan T.F."/>
            <person name="Leung E.L."/>
            <person name="Liu L."/>
            <person name="Liu Z.G."/>
            <person name="Tsui S.K."/>
        </authorList>
    </citation>
    <scope>NUCLEOTIDE SEQUENCE [LARGE SCALE GENOMIC DNA]</scope>
    <source>
        <strain evidence="2">Derp</strain>
    </source>
</reference>
<keyword evidence="1" id="KW-0472">Membrane</keyword>
<evidence type="ECO:0000313" key="3">
    <source>
        <dbReference type="Proteomes" id="UP000887458"/>
    </source>
</evidence>
<gene>
    <name evidence="2" type="ORF">DERP_006809</name>
</gene>
<keyword evidence="1" id="KW-1133">Transmembrane helix</keyword>
<proteinExistence type="predicted"/>
<organism evidence="2 3">
    <name type="scientific">Dermatophagoides pteronyssinus</name>
    <name type="common">European house dust mite</name>
    <dbReference type="NCBI Taxonomy" id="6956"/>
    <lineage>
        <taxon>Eukaryota</taxon>
        <taxon>Metazoa</taxon>
        <taxon>Ecdysozoa</taxon>
        <taxon>Arthropoda</taxon>
        <taxon>Chelicerata</taxon>
        <taxon>Arachnida</taxon>
        <taxon>Acari</taxon>
        <taxon>Acariformes</taxon>
        <taxon>Sarcoptiformes</taxon>
        <taxon>Astigmata</taxon>
        <taxon>Psoroptidia</taxon>
        <taxon>Analgoidea</taxon>
        <taxon>Pyroglyphidae</taxon>
        <taxon>Dermatophagoidinae</taxon>
        <taxon>Dermatophagoides</taxon>
    </lineage>
</organism>